<evidence type="ECO:0000313" key="6">
    <source>
        <dbReference type="Proteomes" id="UP000036202"/>
    </source>
</evidence>
<dbReference type="RefSeq" id="WP_040057782.1">
    <property type="nucleotide sequence ID" value="NZ_CP011974.1"/>
</dbReference>
<dbReference type="GO" id="GO:0005829">
    <property type="term" value="C:cytosol"/>
    <property type="evidence" value="ECO:0007669"/>
    <property type="project" value="TreeGrafter"/>
</dbReference>
<evidence type="ECO:0000256" key="2">
    <source>
        <dbReference type="ARBA" id="ARBA00022679"/>
    </source>
</evidence>
<gene>
    <name evidence="5" type="ORF">BEH_10675</name>
</gene>
<feature type="domain" description="4'-phosphopantetheinyl transferase" evidence="3">
    <location>
        <begin position="108"/>
        <end position="213"/>
    </location>
</feature>
<reference evidence="5 6" key="1">
    <citation type="journal article" date="2015" name="PLoS ONE">
        <title>Genome Sequence of Bacillus endophyticus and Analysis of Its Companion Mechanism in the Ketogulonigenium vulgare-Bacillus Strain Consortium.</title>
        <authorList>
            <person name="Jia N."/>
            <person name="Du J."/>
            <person name="Ding M.Z."/>
            <person name="Gao F."/>
            <person name="Yuan Y.J."/>
        </authorList>
    </citation>
    <scope>NUCLEOTIDE SEQUENCE [LARGE SCALE GENOMIC DNA]</scope>
    <source>
        <strain evidence="5 6">Hbe603</strain>
    </source>
</reference>
<accession>A0A1X7E7B6</accession>
<dbReference type="PANTHER" id="PTHR12215">
    <property type="entry name" value="PHOSPHOPANTETHEINE TRANSFERASE"/>
    <property type="match status" value="1"/>
</dbReference>
<evidence type="ECO:0000259" key="4">
    <source>
        <dbReference type="Pfam" id="PF22624"/>
    </source>
</evidence>
<evidence type="ECO:0000259" key="3">
    <source>
        <dbReference type="Pfam" id="PF01648"/>
    </source>
</evidence>
<dbReference type="Proteomes" id="UP000036202">
    <property type="component" value="Chromosome"/>
</dbReference>
<dbReference type="SUPFAM" id="SSF56214">
    <property type="entry name" value="4'-phosphopantetheinyl transferase"/>
    <property type="match status" value="2"/>
</dbReference>
<dbReference type="PANTHER" id="PTHR12215:SF10">
    <property type="entry name" value="L-AMINOADIPATE-SEMIALDEHYDE DEHYDROGENASE-PHOSPHOPANTETHEINYL TRANSFERASE"/>
    <property type="match status" value="1"/>
</dbReference>
<evidence type="ECO:0000313" key="5">
    <source>
        <dbReference type="EMBL" id="AKO92512.1"/>
    </source>
</evidence>
<dbReference type="InterPro" id="IPR037143">
    <property type="entry name" value="4-PPantetheinyl_Trfase_dom_sf"/>
</dbReference>
<reference evidence="6" key="2">
    <citation type="submission" date="2015-06" db="EMBL/GenBank/DDBJ databases">
        <title>Genome Sequence of Bacillus endophyticus and Analysis of its Companion Mechanism in the Ketogulonigenium vulgare-Bacillus strain Consortium.</title>
        <authorList>
            <person name="Jia N."/>
            <person name="Du J."/>
            <person name="Ding M.-Z."/>
            <person name="Gao F."/>
            <person name="Yuan Y.-J."/>
        </authorList>
    </citation>
    <scope>NUCLEOTIDE SEQUENCE [LARGE SCALE GENOMIC DNA]</scope>
    <source>
        <strain evidence="6">Hbe603</strain>
    </source>
</reference>
<dbReference type="Gene3D" id="3.90.470.20">
    <property type="entry name" value="4'-phosphopantetheinyl transferase domain"/>
    <property type="match status" value="2"/>
</dbReference>
<dbReference type="GO" id="GO:0019878">
    <property type="term" value="P:lysine biosynthetic process via aminoadipic acid"/>
    <property type="evidence" value="ECO:0007669"/>
    <property type="project" value="TreeGrafter"/>
</dbReference>
<organism evidence="5 6">
    <name type="scientific">Priestia filamentosa</name>
    <dbReference type="NCBI Taxonomy" id="1402861"/>
    <lineage>
        <taxon>Bacteria</taxon>
        <taxon>Bacillati</taxon>
        <taxon>Bacillota</taxon>
        <taxon>Bacilli</taxon>
        <taxon>Bacillales</taxon>
        <taxon>Bacillaceae</taxon>
        <taxon>Priestia</taxon>
    </lineage>
</organism>
<dbReference type="Pfam" id="PF01648">
    <property type="entry name" value="ACPS"/>
    <property type="match status" value="1"/>
</dbReference>
<name>A0A1X7E7B6_9BACI</name>
<dbReference type="GO" id="GO:0008897">
    <property type="term" value="F:holo-[acyl-carrier-protein] synthase activity"/>
    <property type="evidence" value="ECO:0007669"/>
    <property type="project" value="InterPro"/>
</dbReference>
<dbReference type="InterPro" id="IPR055066">
    <property type="entry name" value="AASDHPPT_N"/>
</dbReference>
<dbReference type="Pfam" id="PF22624">
    <property type="entry name" value="AASDHPPT_N"/>
    <property type="match status" value="1"/>
</dbReference>
<feature type="domain" description="4'-phosphopantetheinyl transferase N-terminal" evidence="4">
    <location>
        <begin position="21"/>
        <end position="96"/>
    </location>
</feature>
<dbReference type="OrthoDB" id="9808281at2"/>
<dbReference type="PATRIC" id="fig|135735.6.peg.2223"/>
<comment type="similarity">
    <text evidence="1">Belongs to the P-Pant transferase superfamily. Gsp/Sfp/HetI/AcpT family.</text>
</comment>
<dbReference type="GO" id="GO:0000287">
    <property type="term" value="F:magnesium ion binding"/>
    <property type="evidence" value="ECO:0007669"/>
    <property type="project" value="InterPro"/>
</dbReference>
<keyword evidence="2" id="KW-0808">Transferase</keyword>
<dbReference type="InterPro" id="IPR008278">
    <property type="entry name" value="4-PPantetheinyl_Trfase_dom"/>
</dbReference>
<dbReference type="EMBL" id="CP011974">
    <property type="protein sequence ID" value="AKO92512.1"/>
    <property type="molecule type" value="Genomic_DNA"/>
</dbReference>
<sequence>MENAKLIIIPLGNRLENTFLRQKLKSLPKYERDKISAYHNWEDRQRSLLAQLYIHKYFTKLLNTTDFLIERTEKGRPYLSSSQLFNGDFNFSHSSDKILCGISTHGKIGVDIEKAHLIDLSITKYCFTQEEILYYKDLRFEERLSFFFKIWTLKEAFVKTTGEGMSVHFSDFGFDMDSWGKGKITLRNQSKISSSTFHFKSLKFHNDFFIGVCSNEIENLNHIELQKIDRFKVF</sequence>
<keyword evidence="6" id="KW-1185">Reference proteome</keyword>
<dbReference type="InterPro" id="IPR050559">
    <property type="entry name" value="P-Pant_transferase_sf"/>
</dbReference>
<protein>
    <submittedName>
        <fullName evidence="5">Uncharacterized protein</fullName>
    </submittedName>
</protein>
<proteinExistence type="inferred from homology"/>
<dbReference type="GeneID" id="93701273"/>
<dbReference type="AlphaFoldDB" id="A0A1X7E7B6"/>
<evidence type="ECO:0000256" key="1">
    <source>
        <dbReference type="ARBA" id="ARBA00010990"/>
    </source>
</evidence>
<accession>A0A0H4KEF8</accession>
<dbReference type="KEGG" id="beo:BEH_10675"/>